<dbReference type="Gene3D" id="6.20.20.10">
    <property type="match status" value="1"/>
</dbReference>
<sequence length="90" mass="9963">MSFEPALPIAVVTCEACQGTGQTGGQACQTCDGHGVYALQEDQPIVFNLPDFIDLKTRKFLKRFFLIKRAILLSVAVGIILFSYQILLRN</sequence>
<accession>A0A0G1RU43</accession>
<name>A0A0G1RU43_9BACT</name>
<keyword evidence="1" id="KW-0812">Transmembrane</keyword>
<dbReference type="SUPFAM" id="SSF57938">
    <property type="entry name" value="DnaJ/Hsp40 cysteine-rich domain"/>
    <property type="match status" value="1"/>
</dbReference>
<dbReference type="EMBL" id="LCNT01000008">
    <property type="protein sequence ID" value="KKU60637.1"/>
    <property type="molecule type" value="Genomic_DNA"/>
</dbReference>
<organism evidence="2 3">
    <name type="scientific">Candidatus Beckwithbacteria bacterium GW2011_GWB1_47_15</name>
    <dbReference type="NCBI Taxonomy" id="1618371"/>
    <lineage>
        <taxon>Bacteria</taxon>
        <taxon>Candidatus Beckwithiibacteriota</taxon>
    </lineage>
</organism>
<evidence type="ECO:0000313" key="2">
    <source>
        <dbReference type="EMBL" id="KKU60637.1"/>
    </source>
</evidence>
<evidence type="ECO:0000256" key="1">
    <source>
        <dbReference type="SAM" id="Phobius"/>
    </source>
</evidence>
<evidence type="ECO:0000313" key="3">
    <source>
        <dbReference type="Proteomes" id="UP000033860"/>
    </source>
</evidence>
<dbReference type="Proteomes" id="UP000033860">
    <property type="component" value="Unassembled WGS sequence"/>
</dbReference>
<dbReference type="AlphaFoldDB" id="A0A0G1RU43"/>
<feature type="transmembrane region" description="Helical" evidence="1">
    <location>
        <begin position="66"/>
        <end position="87"/>
    </location>
</feature>
<proteinExistence type="predicted"/>
<evidence type="ECO:0008006" key="4">
    <source>
        <dbReference type="Google" id="ProtNLM"/>
    </source>
</evidence>
<dbReference type="InterPro" id="IPR036410">
    <property type="entry name" value="HSP_DnaJ_Cys-rich_dom_sf"/>
</dbReference>
<keyword evidence="1" id="KW-0472">Membrane</keyword>
<protein>
    <recommendedName>
        <fullName evidence="4">Chaperone protein DnaJ</fullName>
    </recommendedName>
</protein>
<keyword evidence="1" id="KW-1133">Transmembrane helix</keyword>
<reference evidence="2 3" key="1">
    <citation type="journal article" date="2015" name="Nature">
        <title>rRNA introns, odd ribosomes, and small enigmatic genomes across a large radiation of phyla.</title>
        <authorList>
            <person name="Brown C.T."/>
            <person name="Hug L.A."/>
            <person name="Thomas B.C."/>
            <person name="Sharon I."/>
            <person name="Castelle C.J."/>
            <person name="Singh A."/>
            <person name="Wilkins M.J."/>
            <person name="Williams K.H."/>
            <person name="Banfield J.F."/>
        </authorList>
    </citation>
    <scope>NUCLEOTIDE SEQUENCE [LARGE SCALE GENOMIC DNA]</scope>
</reference>
<gene>
    <name evidence="2" type="ORF">UX85_C0008G0011</name>
</gene>
<comment type="caution">
    <text evidence="2">The sequence shown here is derived from an EMBL/GenBank/DDBJ whole genome shotgun (WGS) entry which is preliminary data.</text>
</comment>